<dbReference type="InterPro" id="IPR038717">
    <property type="entry name" value="Tc1-like_DDE_dom"/>
</dbReference>
<protein>
    <recommendedName>
        <fullName evidence="1">Tc1-like transposase DDE domain-containing protein</fullName>
    </recommendedName>
</protein>
<accession>A0A679JHK5</accession>
<dbReference type="EMBL" id="LR743504">
    <property type="protein sequence ID" value="CAA2105403.1"/>
    <property type="molecule type" value="Genomic_DNA"/>
</dbReference>
<feature type="domain" description="Tc1-like transposase DDE" evidence="1">
    <location>
        <begin position="2"/>
        <end position="119"/>
    </location>
</feature>
<organism evidence="2">
    <name type="scientific">Methylobacterium bullatum</name>
    <dbReference type="NCBI Taxonomy" id="570505"/>
    <lineage>
        <taxon>Bacteria</taxon>
        <taxon>Pseudomonadati</taxon>
        <taxon>Pseudomonadota</taxon>
        <taxon>Alphaproteobacteria</taxon>
        <taxon>Hyphomicrobiales</taxon>
        <taxon>Methylobacteriaceae</taxon>
        <taxon>Methylobacterium</taxon>
    </lineage>
</organism>
<reference evidence="2" key="1">
    <citation type="submission" date="2019-12" db="EMBL/GenBank/DDBJ databases">
        <authorList>
            <person name="Cremers G."/>
        </authorList>
    </citation>
    <scope>NUCLEOTIDE SEQUENCE</scope>
    <source>
        <strain evidence="2">Mbul1</strain>
    </source>
</reference>
<evidence type="ECO:0000259" key="1">
    <source>
        <dbReference type="Pfam" id="PF13358"/>
    </source>
</evidence>
<evidence type="ECO:0000313" key="2">
    <source>
        <dbReference type="EMBL" id="CAA2105403.1"/>
    </source>
</evidence>
<dbReference type="Pfam" id="PF13358">
    <property type="entry name" value="DDE_3"/>
    <property type="match status" value="1"/>
</dbReference>
<proteinExistence type="predicted"/>
<dbReference type="InterPro" id="IPR036397">
    <property type="entry name" value="RNaseH_sf"/>
</dbReference>
<sequence>MAYVWARWGTRPRAVQDTRYASAYLFGAVCPQRGVGAGLVMPRADGEGLNAHLAEIARTVAPGAHAILVLDGAGWHKSNALVIPDTISLLILLPYAPELNPVENLWQYLRGNKLAHRLYES</sequence>
<dbReference type="Gene3D" id="3.30.420.10">
    <property type="entry name" value="Ribonuclease H-like superfamily/Ribonuclease H"/>
    <property type="match status" value="1"/>
</dbReference>
<dbReference type="AlphaFoldDB" id="A0A679JHK5"/>
<gene>
    <name evidence="2" type="ORF">MBUL_03175</name>
</gene>
<name>A0A679JHK5_9HYPH</name>
<dbReference type="GO" id="GO:0003676">
    <property type="term" value="F:nucleic acid binding"/>
    <property type="evidence" value="ECO:0007669"/>
    <property type="project" value="InterPro"/>
</dbReference>